<comment type="caution">
    <text evidence="5">The sequence shown here is derived from an EMBL/GenBank/DDBJ whole genome shotgun (WGS) entry which is preliminary data.</text>
</comment>
<keyword evidence="1" id="KW-0346">Stress response</keyword>
<reference evidence="5 6" key="1">
    <citation type="journal article" date="2020" name="Nat. Food">
        <title>A phased Vanilla planifolia genome enables genetic improvement of flavour and production.</title>
        <authorList>
            <person name="Hasing T."/>
            <person name="Tang H."/>
            <person name="Brym M."/>
            <person name="Khazi F."/>
            <person name="Huang T."/>
            <person name="Chambers A.H."/>
        </authorList>
    </citation>
    <scope>NUCLEOTIDE SEQUENCE [LARGE SCALE GENOMIC DNA]</scope>
    <source>
        <tissue evidence="5">Leaf</tissue>
    </source>
</reference>
<dbReference type="InterPro" id="IPR002068">
    <property type="entry name" value="A-crystallin/Hsp20_dom"/>
</dbReference>
<organism evidence="5 6">
    <name type="scientific">Vanilla planifolia</name>
    <name type="common">Vanilla</name>
    <dbReference type="NCBI Taxonomy" id="51239"/>
    <lineage>
        <taxon>Eukaryota</taxon>
        <taxon>Viridiplantae</taxon>
        <taxon>Streptophyta</taxon>
        <taxon>Embryophyta</taxon>
        <taxon>Tracheophyta</taxon>
        <taxon>Spermatophyta</taxon>
        <taxon>Magnoliopsida</taxon>
        <taxon>Liliopsida</taxon>
        <taxon>Asparagales</taxon>
        <taxon>Orchidaceae</taxon>
        <taxon>Vanilloideae</taxon>
        <taxon>Vanilleae</taxon>
        <taxon>Vanilla</taxon>
    </lineage>
</organism>
<evidence type="ECO:0000259" key="4">
    <source>
        <dbReference type="PROSITE" id="PS01031"/>
    </source>
</evidence>
<feature type="domain" description="SHSP" evidence="4">
    <location>
        <begin position="103"/>
        <end position="214"/>
    </location>
</feature>
<dbReference type="InterPro" id="IPR008978">
    <property type="entry name" value="HSP20-like_chaperone"/>
</dbReference>
<dbReference type="Proteomes" id="UP000639772">
    <property type="component" value="Chromosome 6"/>
</dbReference>
<dbReference type="GO" id="GO:0009408">
    <property type="term" value="P:response to heat"/>
    <property type="evidence" value="ECO:0007669"/>
    <property type="project" value="InterPro"/>
</dbReference>
<dbReference type="PROSITE" id="PS01031">
    <property type="entry name" value="SHSP"/>
    <property type="match status" value="1"/>
</dbReference>
<dbReference type="SUPFAM" id="SSF49764">
    <property type="entry name" value="HSP20-like chaperones"/>
    <property type="match status" value="1"/>
</dbReference>
<comment type="similarity">
    <text evidence="2 3">Belongs to the small heat shock protein (HSP20) family.</text>
</comment>
<dbReference type="EMBL" id="JADCNM010000006">
    <property type="protein sequence ID" value="KAG0478363.1"/>
    <property type="molecule type" value="Genomic_DNA"/>
</dbReference>
<dbReference type="OrthoDB" id="1431247at2759"/>
<proteinExistence type="inferred from homology"/>
<gene>
    <name evidence="5" type="ORF">HPP92_013082</name>
</gene>
<protein>
    <recommendedName>
        <fullName evidence="4">SHSP domain-containing protein</fullName>
    </recommendedName>
</protein>
<name>A0A835QUZ1_VANPL</name>
<evidence type="ECO:0000256" key="2">
    <source>
        <dbReference type="PROSITE-ProRule" id="PRU00285"/>
    </source>
</evidence>
<evidence type="ECO:0000256" key="1">
    <source>
        <dbReference type="ARBA" id="ARBA00023016"/>
    </source>
</evidence>
<dbReference type="Gene3D" id="2.60.40.790">
    <property type="match status" value="1"/>
</dbReference>
<dbReference type="AlphaFoldDB" id="A0A835QUZ1"/>
<dbReference type="Pfam" id="PF00011">
    <property type="entry name" value="HSP20"/>
    <property type="match status" value="1"/>
</dbReference>
<evidence type="ECO:0000256" key="3">
    <source>
        <dbReference type="RuleBase" id="RU003616"/>
    </source>
</evidence>
<dbReference type="CDD" id="cd06464">
    <property type="entry name" value="ACD_sHsps-like"/>
    <property type="match status" value="1"/>
</dbReference>
<sequence length="214" mass="23970">MSSALFINPINISNASAFPRHRQLSIGPIHAAKSDSLDHLQITSKQQSTAPGQTVRRRAPLSRPWDRFPAARTVQQMIDTMERSMEDPFTSEREAAAAGGLNGYRRGGRTPWEIREVDGVYKMRFDIPGMTKTDARVWVEDGMLVIKAEKQQSSTEDEKEEDWPATSFGRYGSRIALPESVVVEEIRAEVRDGVLYVTVPKAEPKSKVVDVNVQ</sequence>
<evidence type="ECO:0000313" key="6">
    <source>
        <dbReference type="Proteomes" id="UP000639772"/>
    </source>
</evidence>
<accession>A0A835QUZ1</accession>
<evidence type="ECO:0000313" key="5">
    <source>
        <dbReference type="EMBL" id="KAG0478363.1"/>
    </source>
</evidence>
<dbReference type="InterPro" id="IPR044587">
    <property type="entry name" value="HSP21-like"/>
</dbReference>
<dbReference type="PANTHER" id="PTHR46733">
    <property type="entry name" value="26.5 KDA HEAT SHOCK PROTEIN, MITOCHONDRIAL"/>
    <property type="match status" value="1"/>
</dbReference>
<dbReference type="PANTHER" id="PTHR46733:SF2">
    <property type="entry name" value="25.3 KDA HEAT SHOCK PROTEIN, CHLOROPLASTIC-LIKE"/>
    <property type="match status" value="1"/>
</dbReference>